<keyword evidence="3" id="KW-0862">Zinc</keyword>
<dbReference type="SUPFAM" id="SSF57850">
    <property type="entry name" value="RING/U-box"/>
    <property type="match status" value="1"/>
</dbReference>
<protein>
    <recommendedName>
        <fullName evidence="5">RING-type domain-containing protein</fullName>
    </recommendedName>
</protein>
<evidence type="ECO:0000256" key="2">
    <source>
        <dbReference type="ARBA" id="ARBA00022771"/>
    </source>
</evidence>
<dbReference type="EMBL" id="VRMN01000003">
    <property type="protein sequence ID" value="KAA8495262.1"/>
    <property type="molecule type" value="Genomic_DNA"/>
</dbReference>
<sequence length="334" mass="36841">MAVVRPAAANVFDFERSASRSSTSTTNACHVCFDSRETAVLSPCLHELCLSCVAQLIRPECPFCRTPLTSVTSSAASAPSCTYAALRNSRLERDLVQYRNVLQVVLVGTDTAKMKTLARKLCQAYRLENIPESLPDELLLAGAGSSNCSRFLPNARVRNALVRFCVVPTVSSASEHRPDLILLCGGLNQGQFDRLTEIDTFLSTSCAGVPRLWAFIASPEKDEYPNSLLLLKQFQQIMLANDPALRPHGYQVVYPAVQFLRSVTAFISTLVSAAYQHARVCRAPQDSFQTRLDDRMELRPGSDRFLSLPTWLRRKGNTSSSGYNHGTSTHFANS</sequence>
<gene>
    <name evidence="6" type="ORF">FVE85_1417</name>
</gene>
<reference evidence="7" key="1">
    <citation type="journal article" date="2019" name="Nat. Commun.">
        <title>Expansion of phycobilisome linker gene families in mesophilic red algae.</title>
        <authorList>
            <person name="Lee J."/>
            <person name="Kim D."/>
            <person name="Bhattacharya D."/>
            <person name="Yoon H.S."/>
        </authorList>
    </citation>
    <scope>NUCLEOTIDE SEQUENCE [LARGE SCALE GENOMIC DNA]</scope>
    <source>
        <strain evidence="7">CCMP 1328</strain>
    </source>
</reference>
<dbReference type="AlphaFoldDB" id="A0A5J4YWN2"/>
<dbReference type="InterPro" id="IPR001841">
    <property type="entry name" value="Znf_RING"/>
</dbReference>
<dbReference type="Proteomes" id="UP000324585">
    <property type="component" value="Unassembled WGS sequence"/>
</dbReference>
<keyword evidence="7" id="KW-1185">Reference proteome</keyword>
<evidence type="ECO:0000256" key="4">
    <source>
        <dbReference type="PROSITE-ProRule" id="PRU00175"/>
    </source>
</evidence>
<dbReference type="InterPro" id="IPR013083">
    <property type="entry name" value="Znf_RING/FYVE/PHD"/>
</dbReference>
<organism evidence="6 7">
    <name type="scientific">Porphyridium purpureum</name>
    <name type="common">Red alga</name>
    <name type="synonym">Porphyridium cruentum</name>
    <dbReference type="NCBI Taxonomy" id="35688"/>
    <lineage>
        <taxon>Eukaryota</taxon>
        <taxon>Rhodophyta</taxon>
        <taxon>Bangiophyceae</taxon>
        <taxon>Porphyridiales</taxon>
        <taxon>Porphyridiaceae</taxon>
        <taxon>Porphyridium</taxon>
    </lineage>
</organism>
<evidence type="ECO:0000313" key="7">
    <source>
        <dbReference type="Proteomes" id="UP000324585"/>
    </source>
</evidence>
<keyword evidence="1" id="KW-0479">Metal-binding</keyword>
<evidence type="ECO:0000256" key="3">
    <source>
        <dbReference type="ARBA" id="ARBA00022833"/>
    </source>
</evidence>
<dbReference type="GO" id="GO:0008270">
    <property type="term" value="F:zinc ion binding"/>
    <property type="evidence" value="ECO:0007669"/>
    <property type="project" value="UniProtKB-KW"/>
</dbReference>
<dbReference type="InterPro" id="IPR017907">
    <property type="entry name" value="Znf_RING_CS"/>
</dbReference>
<feature type="domain" description="RING-type" evidence="5">
    <location>
        <begin position="29"/>
        <end position="65"/>
    </location>
</feature>
<dbReference type="Pfam" id="PF13920">
    <property type="entry name" value="zf-C3HC4_3"/>
    <property type="match status" value="1"/>
</dbReference>
<dbReference type="OrthoDB" id="427410at2759"/>
<keyword evidence="2 4" id="KW-0863">Zinc-finger</keyword>
<accession>A0A5J4YWN2</accession>
<dbReference type="SMART" id="SM00184">
    <property type="entry name" value="RING"/>
    <property type="match status" value="1"/>
</dbReference>
<evidence type="ECO:0000256" key="1">
    <source>
        <dbReference type="ARBA" id="ARBA00022723"/>
    </source>
</evidence>
<proteinExistence type="predicted"/>
<dbReference type="PROSITE" id="PS00518">
    <property type="entry name" value="ZF_RING_1"/>
    <property type="match status" value="1"/>
</dbReference>
<dbReference type="Gene3D" id="3.30.40.10">
    <property type="entry name" value="Zinc/RING finger domain, C3HC4 (zinc finger)"/>
    <property type="match status" value="1"/>
</dbReference>
<evidence type="ECO:0000259" key="5">
    <source>
        <dbReference type="PROSITE" id="PS50089"/>
    </source>
</evidence>
<comment type="caution">
    <text evidence="6">The sequence shown here is derived from an EMBL/GenBank/DDBJ whole genome shotgun (WGS) entry which is preliminary data.</text>
</comment>
<name>A0A5J4YWN2_PORPP</name>
<evidence type="ECO:0000313" key="6">
    <source>
        <dbReference type="EMBL" id="KAA8495262.1"/>
    </source>
</evidence>
<dbReference type="PROSITE" id="PS50089">
    <property type="entry name" value="ZF_RING_2"/>
    <property type="match status" value="1"/>
</dbReference>